<name>A0ABV1DSX6_9FIRM</name>
<organism evidence="1 2">
    <name type="scientific">Blautia caccae</name>
    <dbReference type="NCBI Taxonomy" id="3133175"/>
    <lineage>
        <taxon>Bacteria</taxon>
        <taxon>Bacillati</taxon>
        <taxon>Bacillota</taxon>
        <taxon>Clostridia</taxon>
        <taxon>Lachnospirales</taxon>
        <taxon>Lachnospiraceae</taxon>
        <taxon>Blautia</taxon>
    </lineage>
</organism>
<protein>
    <recommendedName>
        <fullName evidence="3">XRE family transcriptional regulator</fullName>
    </recommendedName>
</protein>
<gene>
    <name evidence="1" type="ORF">WMO65_20845</name>
</gene>
<evidence type="ECO:0008006" key="3">
    <source>
        <dbReference type="Google" id="ProtNLM"/>
    </source>
</evidence>
<comment type="caution">
    <text evidence="1">The sequence shown here is derived from an EMBL/GenBank/DDBJ whole genome shotgun (WGS) entry which is preliminary data.</text>
</comment>
<proteinExistence type="predicted"/>
<dbReference type="RefSeq" id="WP_288976533.1">
    <property type="nucleotide sequence ID" value="NZ_JBBMFP010000024.1"/>
</dbReference>
<dbReference type="InterPro" id="IPR010982">
    <property type="entry name" value="Lambda_DNA-bd_dom_sf"/>
</dbReference>
<dbReference type="Proteomes" id="UP001457898">
    <property type="component" value="Unassembled WGS sequence"/>
</dbReference>
<keyword evidence="2" id="KW-1185">Reference proteome</keyword>
<dbReference type="EMBL" id="JBBMFP010000024">
    <property type="protein sequence ID" value="MEQ2433445.1"/>
    <property type="molecule type" value="Genomic_DNA"/>
</dbReference>
<reference evidence="1 2" key="1">
    <citation type="submission" date="2024-03" db="EMBL/GenBank/DDBJ databases">
        <title>Human intestinal bacterial collection.</title>
        <authorList>
            <person name="Pauvert C."/>
            <person name="Hitch T.C.A."/>
            <person name="Clavel T."/>
        </authorList>
    </citation>
    <scope>NUCLEOTIDE SEQUENCE [LARGE SCALE GENOMIC DNA]</scope>
    <source>
        <strain evidence="1 2">CLA-SR-H028</strain>
    </source>
</reference>
<evidence type="ECO:0000313" key="2">
    <source>
        <dbReference type="Proteomes" id="UP001457898"/>
    </source>
</evidence>
<sequence length="74" mass="8567">MNFTIADTIKEILSNQGRTQAWVIKKMNDINPELNMDKNKFSAITNQKRKMSGDELLAFCMALEVNPDNFMKRN</sequence>
<evidence type="ECO:0000313" key="1">
    <source>
        <dbReference type="EMBL" id="MEQ2433445.1"/>
    </source>
</evidence>
<dbReference type="Gene3D" id="1.10.260.40">
    <property type="entry name" value="lambda repressor-like DNA-binding domains"/>
    <property type="match status" value="1"/>
</dbReference>
<accession>A0ABV1DSX6</accession>
<dbReference type="SUPFAM" id="SSF47413">
    <property type="entry name" value="lambda repressor-like DNA-binding domains"/>
    <property type="match status" value="1"/>
</dbReference>